<dbReference type="OrthoDB" id="1819352at2759"/>
<dbReference type="InterPro" id="IPR053085">
    <property type="entry name" value="Jasmonate-induced_protein"/>
</dbReference>
<dbReference type="KEGG" id="bvg:104883339"/>
<accession>A0A0J8B8K6</accession>
<dbReference type="Proteomes" id="UP000035740">
    <property type="component" value="Unassembled WGS sequence"/>
</dbReference>
<organism evidence="1 2">
    <name type="scientific">Beta vulgaris subsp. vulgaris</name>
    <name type="common">Beet</name>
    <dbReference type="NCBI Taxonomy" id="3555"/>
    <lineage>
        <taxon>Eukaryota</taxon>
        <taxon>Viridiplantae</taxon>
        <taxon>Streptophyta</taxon>
        <taxon>Embryophyta</taxon>
        <taxon>Tracheophyta</taxon>
        <taxon>Spermatophyta</taxon>
        <taxon>Magnoliopsida</taxon>
        <taxon>eudicotyledons</taxon>
        <taxon>Gunneridae</taxon>
        <taxon>Pentapetalae</taxon>
        <taxon>Caryophyllales</taxon>
        <taxon>Chenopodiaceae</taxon>
        <taxon>Betoideae</taxon>
        <taxon>Beta</taxon>
    </lineage>
</organism>
<dbReference type="EMBL" id="KQ090393">
    <property type="protein sequence ID" value="KMS96308.1"/>
    <property type="molecule type" value="Genomic_DNA"/>
</dbReference>
<keyword evidence="2" id="KW-1185">Reference proteome</keyword>
<reference evidence="1 2" key="1">
    <citation type="journal article" date="2014" name="Nature">
        <title>The genome of the recently domesticated crop plant sugar beet (Beta vulgaris).</title>
        <authorList>
            <person name="Dohm J.C."/>
            <person name="Minoche A.E."/>
            <person name="Holtgrawe D."/>
            <person name="Capella-Gutierrez S."/>
            <person name="Zakrzewski F."/>
            <person name="Tafer H."/>
            <person name="Rupp O."/>
            <person name="Sorensen T.R."/>
            <person name="Stracke R."/>
            <person name="Reinhardt R."/>
            <person name="Goesmann A."/>
            <person name="Kraft T."/>
            <person name="Schulz B."/>
            <person name="Stadler P.F."/>
            <person name="Schmidt T."/>
            <person name="Gabaldon T."/>
            <person name="Lehrach H."/>
            <person name="Weisshaar B."/>
            <person name="Himmelbauer H."/>
        </authorList>
    </citation>
    <scope>NUCLEOTIDE SEQUENCE [LARGE SCALE GENOMIC DNA]</scope>
    <source>
        <tissue evidence="1">Taproot</tissue>
    </source>
</reference>
<name>A0A0J8B8K6_BETVV</name>
<gene>
    <name evidence="1" type="ORF">BVRB_000210</name>
</gene>
<proteinExistence type="predicted"/>
<sequence>MASAQQGRNIAQLNDKQKAKVAKAIIEAKKVLANKNQIANSSQDQLAKVAGIVHNDQSRPIMLLDTHDYLGKFAARPPQGILPLDNAAFVHEGVLLPFDPTPPAVSKAAIKYTHKASNENSDGELGWLLAWYKPLDAEKSSKIYVEAGSFDKISKMGWPEIEEKLNASGNTSRYWDSDTPAAASARIEDEGNKIAFIGCDFEIINSSPN</sequence>
<dbReference type="Gramene" id="KMS96308">
    <property type="protein sequence ID" value="KMS96308"/>
    <property type="gene ID" value="BVRB_000210"/>
</dbReference>
<evidence type="ECO:0000313" key="2">
    <source>
        <dbReference type="Proteomes" id="UP000035740"/>
    </source>
</evidence>
<protein>
    <submittedName>
        <fullName evidence="1">Uncharacterized protein</fullName>
    </submittedName>
</protein>
<dbReference type="PANTHER" id="PTHR36482:SF6">
    <property type="entry name" value="JASMONATE-INDUCED PROTEIN HOMOLOG"/>
    <property type="match status" value="1"/>
</dbReference>
<dbReference type="PANTHER" id="PTHR36482">
    <property type="entry name" value="OSJNBA0024J22.15 PROTEIN"/>
    <property type="match status" value="1"/>
</dbReference>
<evidence type="ECO:0000313" key="1">
    <source>
        <dbReference type="EMBL" id="KMS96308.1"/>
    </source>
</evidence>
<dbReference type="AlphaFoldDB" id="A0A0J8B8K6"/>